<protein>
    <submittedName>
        <fullName evidence="1">Uncharacterized protein</fullName>
    </submittedName>
</protein>
<proteinExistence type="predicted"/>
<gene>
    <name evidence="1" type="ORF">CPC735_045300</name>
</gene>
<organism evidence="1 2">
    <name type="scientific">Coccidioides posadasii (strain C735)</name>
    <name type="common">Valley fever fungus</name>
    <dbReference type="NCBI Taxonomy" id="222929"/>
    <lineage>
        <taxon>Eukaryota</taxon>
        <taxon>Fungi</taxon>
        <taxon>Dikarya</taxon>
        <taxon>Ascomycota</taxon>
        <taxon>Pezizomycotina</taxon>
        <taxon>Eurotiomycetes</taxon>
        <taxon>Eurotiomycetidae</taxon>
        <taxon>Onygenales</taxon>
        <taxon>Onygenaceae</taxon>
        <taxon>Coccidioides</taxon>
    </lineage>
</organism>
<dbReference type="EMBL" id="ACFW01000049">
    <property type="protein sequence ID" value="EER23160.1"/>
    <property type="molecule type" value="Genomic_DNA"/>
</dbReference>
<dbReference type="AlphaFoldDB" id="C5PEU2"/>
<evidence type="ECO:0000313" key="1">
    <source>
        <dbReference type="EMBL" id="EER23160.1"/>
    </source>
</evidence>
<dbReference type="OrthoDB" id="310217at2759"/>
<name>C5PEU2_COCP7</name>
<evidence type="ECO:0000313" key="2">
    <source>
        <dbReference type="Proteomes" id="UP000009084"/>
    </source>
</evidence>
<comment type="caution">
    <text evidence="1">The sequence shown here is derived from an EMBL/GenBank/DDBJ whole genome shotgun (WGS) entry which is preliminary data.</text>
</comment>
<accession>C5PEU2</accession>
<dbReference type="VEuPathDB" id="FungiDB:CPC735_045300"/>
<dbReference type="Proteomes" id="UP000009084">
    <property type="component" value="Unassembled WGS sequence"/>
</dbReference>
<dbReference type="HOGENOM" id="CLU_1447556_0_0_1"/>
<reference evidence="1 2" key="1">
    <citation type="journal article" date="2009" name="Genome Res.">
        <title>Comparative genomic analyses of the human fungal pathogens Coccidioides and their relatives.</title>
        <authorList>
            <person name="Sharpton T.J."/>
            <person name="Stajich J.E."/>
            <person name="Rounsley S.D."/>
            <person name="Gardner M.J."/>
            <person name="Wortman J.R."/>
            <person name="Jordar V.S."/>
            <person name="Maiti R."/>
            <person name="Kodira C.D."/>
            <person name="Neafsey D.E."/>
            <person name="Zeng Q."/>
            <person name="Hung C.-Y."/>
            <person name="McMahan C."/>
            <person name="Muszewska A."/>
            <person name="Grynberg M."/>
            <person name="Mandel M.A."/>
            <person name="Kellner E.M."/>
            <person name="Barker B.M."/>
            <person name="Galgiani J.N."/>
            <person name="Orbach M.J."/>
            <person name="Kirkland T.N."/>
            <person name="Cole G.T."/>
            <person name="Henn M.R."/>
            <person name="Birren B.W."/>
            <person name="Taylor J.W."/>
        </authorList>
    </citation>
    <scope>NUCLEOTIDE SEQUENCE [LARGE SCALE GENOMIC DNA]</scope>
    <source>
        <strain evidence="2">C735</strain>
    </source>
</reference>
<sequence>MHSPVLSMNDISRAFIYRFCGVFLTPRKDDVIPSPDAARCFMRNLSAADREIDVDYYEYPDGFLNLPGMKPLVKVTEGITGRASVSSVTVRRVAYISVPGIHLVRCTSGLIGLRDNRWKNIIFAFFTTVIQESYLKPGWEEIVYKDDKPSNSGLINFVLRNDMWTGSDHLVLIVFIGSPPSDDANER</sequence>